<comment type="caution">
    <text evidence="2">The sequence shown here is derived from an EMBL/GenBank/DDBJ whole genome shotgun (WGS) entry which is preliminary data.</text>
</comment>
<gene>
    <name evidence="2" type="ORF">BFJ63_vAg17499</name>
</gene>
<organism evidence="2 3">
    <name type="scientific">Fusarium oxysporum f. sp. narcissi</name>
    <dbReference type="NCBI Taxonomy" id="451672"/>
    <lineage>
        <taxon>Eukaryota</taxon>
        <taxon>Fungi</taxon>
        <taxon>Dikarya</taxon>
        <taxon>Ascomycota</taxon>
        <taxon>Pezizomycotina</taxon>
        <taxon>Sordariomycetes</taxon>
        <taxon>Hypocreomycetidae</taxon>
        <taxon>Hypocreales</taxon>
        <taxon>Nectriaceae</taxon>
        <taxon>Fusarium</taxon>
        <taxon>Fusarium oxysporum species complex</taxon>
    </lineage>
</organism>
<protein>
    <submittedName>
        <fullName evidence="2">Uncharacterized protein</fullName>
    </submittedName>
</protein>
<evidence type="ECO:0000313" key="2">
    <source>
        <dbReference type="EMBL" id="RYC79619.1"/>
    </source>
</evidence>
<dbReference type="Proteomes" id="UP000290540">
    <property type="component" value="Unassembled WGS sequence"/>
</dbReference>
<sequence>MSNPPANDSHVAHTSHVNHNFALIRATSLGLLDIAGDLKSQPGVTPRTVRSLEDMQALVELMSRGAQDLARGLHPELLKQSDQSERLKSRQIGQDGVEAK</sequence>
<evidence type="ECO:0000313" key="3">
    <source>
        <dbReference type="Proteomes" id="UP000290540"/>
    </source>
</evidence>
<proteinExistence type="predicted"/>
<name>A0A4Q2V432_FUSOX</name>
<dbReference type="EMBL" id="MQTW01000572">
    <property type="protein sequence ID" value="RYC79619.1"/>
    <property type="molecule type" value="Genomic_DNA"/>
</dbReference>
<evidence type="ECO:0000256" key="1">
    <source>
        <dbReference type="SAM" id="MobiDB-lite"/>
    </source>
</evidence>
<feature type="compositionally biased region" description="Basic and acidic residues" evidence="1">
    <location>
        <begin position="77"/>
        <end position="88"/>
    </location>
</feature>
<feature type="region of interest" description="Disordered" evidence="1">
    <location>
        <begin position="77"/>
        <end position="100"/>
    </location>
</feature>
<dbReference type="AlphaFoldDB" id="A0A4Q2V432"/>
<accession>A0A4Q2V432</accession>
<reference evidence="2 3" key="1">
    <citation type="submission" date="2016-12" db="EMBL/GenBank/DDBJ databases">
        <title>Draft genome sequence of Fusarium oxysporum causing rot on Narcissus.</title>
        <authorList>
            <person name="Armitage A.D."/>
            <person name="Taylor A."/>
            <person name="Clarkson J.P."/>
            <person name="Harrison R.J."/>
            <person name="Jackson A.C."/>
        </authorList>
    </citation>
    <scope>NUCLEOTIDE SEQUENCE [LARGE SCALE GENOMIC DNA]</scope>
    <source>
        <strain evidence="2 3">N139</strain>
    </source>
</reference>